<protein>
    <recommendedName>
        <fullName evidence="1">CRISPR system ring nuclease SSO1393-like domain-containing protein</fullName>
    </recommendedName>
</protein>
<evidence type="ECO:0000259" key="1">
    <source>
        <dbReference type="Pfam" id="PF09651"/>
    </source>
</evidence>
<evidence type="ECO:0000313" key="3">
    <source>
        <dbReference type="Proteomes" id="UP000242616"/>
    </source>
</evidence>
<comment type="caution">
    <text evidence="2">The sequence shown here is derived from an EMBL/GenBank/DDBJ whole genome shotgun (WGS) entry which is preliminary data.</text>
</comment>
<proteinExistence type="predicted"/>
<evidence type="ECO:0000313" key="2">
    <source>
        <dbReference type="EMBL" id="ONN26434.1"/>
    </source>
</evidence>
<feature type="domain" description="CRISPR system ring nuclease SSO1393-like" evidence="1">
    <location>
        <begin position="51"/>
        <end position="184"/>
    </location>
</feature>
<gene>
    <name evidence="2" type="ORF">XJ44_08935</name>
</gene>
<organism evidence="2 3">
    <name type="scientific">Thermosipho affectus</name>
    <dbReference type="NCBI Taxonomy" id="660294"/>
    <lineage>
        <taxon>Bacteria</taxon>
        <taxon>Thermotogati</taxon>
        <taxon>Thermotogota</taxon>
        <taxon>Thermotogae</taxon>
        <taxon>Thermotogales</taxon>
        <taxon>Fervidobacteriaceae</taxon>
        <taxon>Thermosipho</taxon>
    </lineage>
</organism>
<sequence length="371" mass="42987">MANTLICTVGASMISNLSRDEKLNEYYKNSQLEAIVNYFSESNEDPEEFRGFGAEINSIASIVKKGYLTERKNLYFLVSDTDDGRKIGTILKNFFKVKKGYNFENVEVKVISKLRDDKPNDFKIHGLRNLIKEIAGIIARHSGEVIINATGGYKAQIAFALALGQGLSVPVYYRFERFPEVIELIPLPIDLDDSIYFEAKTLFEELENDIKPLKEVENLYKSLSLKSKVFFDEAMIDGKKYLAISPMGQIYLEIIKNKFYHLSKNVELVERKRNLIFQSSSKEQHSKELIEKFKLKERLEKFKYITKVEVFKYSQREKSGSPRVKTNGDKLVVNLPTKLGILHFRAYTTKRDSRELELIKIKFEEFLKDIF</sequence>
<name>A0ABX3IGK5_9BACT</name>
<dbReference type="Gene3D" id="3.40.50.10770">
    <property type="entry name" value="Hypothetical protein VC1899 like domain (Restriction endonuclease-like)"/>
    <property type="match status" value="1"/>
</dbReference>
<dbReference type="CDD" id="cd09742">
    <property type="entry name" value="Csm6_III-A"/>
    <property type="match status" value="1"/>
</dbReference>
<reference evidence="2 3" key="1">
    <citation type="submission" date="2015-06" db="EMBL/GenBank/DDBJ databases">
        <title>Genome sequencing of Thermotogales isolates from hydrothermal vents.</title>
        <authorList>
            <person name="Haverkamp T.H."/>
            <person name="Kublanov I.V."/>
            <person name="Nesbo C.L."/>
        </authorList>
    </citation>
    <scope>NUCLEOTIDE SEQUENCE [LARGE SCALE GENOMIC DNA]</scope>
    <source>
        <strain evidence="3">ik275mar</strain>
    </source>
</reference>
<dbReference type="Pfam" id="PF09651">
    <property type="entry name" value="Cas_APE2256"/>
    <property type="match status" value="1"/>
</dbReference>
<dbReference type="EMBL" id="LBFC01000024">
    <property type="protein sequence ID" value="ONN26434.1"/>
    <property type="molecule type" value="Genomic_DNA"/>
</dbReference>
<dbReference type="Proteomes" id="UP000242616">
    <property type="component" value="Unassembled WGS sequence"/>
</dbReference>
<keyword evidence="3" id="KW-1185">Reference proteome</keyword>
<accession>A0ABX3IGK5</accession>
<dbReference type="NCBIfam" id="TIGR02619">
    <property type="entry name" value="putative CRISPR-associated protein, APE2256 family"/>
    <property type="match status" value="1"/>
</dbReference>
<dbReference type="InterPro" id="IPR013442">
    <property type="entry name" value="SSO1393-like"/>
</dbReference>
<dbReference type="RefSeq" id="WP_077198803.1">
    <property type="nucleotide sequence ID" value="NZ_LBFC01000024.1"/>
</dbReference>